<evidence type="ECO:0000256" key="1">
    <source>
        <dbReference type="SAM" id="MobiDB-lite"/>
    </source>
</evidence>
<feature type="compositionally biased region" description="Basic and acidic residues" evidence="1">
    <location>
        <begin position="50"/>
        <end position="59"/>
    </location>
</feature>
<proteinExistence type="predicted"/>
<feature type="region of interest" description="Disordered" evidence="1">
    <location>
        <begin position="50"/>
        <end position="70"/>
    </location>
</feature>
<gene>
    <name evidence="2" type="ORF">FHU37_004179</name>
</gene>
<name>A0A852ZY31_9ACTN</name>
<dbReference type="EMBL" id="JACBZD010000001">
    <property type="protein sequence ID" value="NYI07236.1"/>
    <property type="molecule type" value="Genomic_DNA"/>
</dbReference>
<accession>A0A852ZY31</accession>
<evidence type="ECO:0000313" key="3">
    <source>
        <dbReference type="Proteomes" id="UP000567795"/>
    </source>
</evidence>
<dbReference type="AlphaFoldDB" id="A0A852ZY31"/>
<dbReference type="RefSeq" id="WP_179815685.1">
    <property type="nucleotide sequence ID" value="NZ_JACBZD010000001.1"/>
</dbReference>
<organism evidence="2 3">
    <name type="scientific">Allostreptomyces psammosilenae</name>
    <dbReference type="NCBI Taxonomy" id="1892865"/>
    <lineage>
        <taxon>Bacteria</taxon>
        <taxon>Bacillati</taxon>
        <taxon>Actinomycetota</taxon>
        <taxon>Actinomycetes</taxon>
        <taxon>Kitasatosporales</taxon>
        <taxon>Streptomycetaceae</taxon>
        <taxon>Allostreptomyces</taxon>
    </lineage>
</organism>
<sequence length="70" mass="7756">MLVRPIYETLSLYEVDLAVLGERAVERPSGARMFLLNDDDNYVVAGAIGWHEDDGDHRSPSRFGPLPGTP</sequence>
<comment type="caution">
    <text evidence="2">The sequence shown here is derived from an EMBL/GenBank/DDBJ whole genome shotgun (WGS) entry which is preliminary data.</text>
</comment>
<evidence type="ECO:0000313" key="2">
    <source>
        <dbReference type="EMBL" id="NYI07236.1"/>
    </source>
</evidence>
<reference evidence="2 3" key="1">
    <citation type="submission" date="2020-07" db="EMBL/GenBank/DDBJ databases">
        <title>Sequencing the genomes of 1000 actinobacteria strains.</title>
        <authorList>
            <person name="Klenk H.-P."/>
        </authorList>
    </citation>
    <scope>NUCLEOTIDE SEQUENCE [LARGE SCALE GENOMIC DNA]</scope>
    <source>
        <strain evidence="2 3">DSM 42178</strain>
    </source>
</reference>
<keyword evidence="3" id="KW-1185">Reference proteome</keyword>
<dbReference type="Proteomes" id="UP000567795">
    <property type="component" value="Unassembled WGS sequence"/>
</dbReference>
<protein>
    <submittedName>
        <fullName evidence="2">Uncharacterized protein</fullName>
    </submittedName>
</protein>